<evidence type="ECO:0000256" key="7">
    <source>
        <dbReference type="RuleBase" id="RU363032"/>
    </source>
</evidence>
<dbReference type="AlphaFoldDB" id="I4Z1E6"/>
<evidence type="ECO:0000256" key="6">
    <source>
        <dbReference type="ARBA" id="ARBA00023136"/>
    </source>
</evidence>
<dbReference type="eggNOG" id="COG1175">
    <property type="taxonomic scope" value="Bacteria"/>
</dbReference>
<dbReference type="InterPro" id="IPR051393">
    <property type="entry name" value="ABC_transporter_permease"/>
</dbReference>
<evidence type="ECO:0000259" key="8">
    <source>
        <dbReference type="PROSITE" id="PS50928"/>
    </source>
</evidence>
<organism evidence="9 10">
    <name type="scientific">Microvirga lotononidis</name>
    <dbReference type="NCBI Taxonomy" id="864069"/>
    <lineage>
        <taxon>Bacteria</taxon>
        <taxon>Pseudomonadati</taxon>
        <taxon>Pseudomonadota</taxon>
        <taxon>Alphaproteobacteria</taxon>
        <taxon>Hyphomicrobiales</taxon>
        <taxon>Methylobacteriaceae</taxon>
        <taxon>Microvirga</taxon>
    </lineage>
</organism>
<name>I4Z1E6_9HYPH</name>
<dbReference type="InterPro" id="IPR000515">
    <property type="entry name" value="MetI-like"/>
</dbReference>
<keyword evidence="2 7" id="KW-0813">Transport</keyword>
<dbReference type="STRING" id="864069.MicloDRAFT_00013590"/>
<comment type="similarity">
    <text evidence="7">Belongs to the binding-protein-dependent transport system permease family.</text>
</comment>
<keyword evidence="4 7" id="KW-0812">Transmembrane</keyword>
<accession>I4Z1E6</accession>
<feature type="transmembrane region" description="Helical" evidence="7">
    <location>
        <begin position="23"/>
        <end position="42"/>
    </location>
</feature>
<feature type="transmembrane region" description="Helical" evidence="7">
    <location>
        <begin position="121"/>
        <end position="141"/>
    </location>
</feature>
<dbReference type="SUPFAM" id="SSF161098">
    <property type="entry name" value="MetI-like"/>
    <property type="match status" value="1"/>
</dbReference>
<dbReference type="EMBL" id="JH660640">
    <property type="protein sequence ID" value="EIM30038.1"/>
    <property type="molecule type" value="Genomic_DNA"/>
</dbReference>
<dbReference type="Pfam" id="PF00528">
    <property type="entry name" value="BPD_transp_1"/>
    <property type="match status" value="1"/>
</dbReference>
<gene>
    <name evidence="9" type="ORF">MicloDRAFT_00013590</name>
</gene>
<dbReference type="PANTHER" id="PTHR30193">
    <property type="entry name" value="ABC TRANSPORTER PERMEASE PROTEIN"/>
    <property type="match status" value="1"/>
</dbReference>
<feature type="transmembrane region" description="Helical" evidence="7">
    <location>
        <begin position="88"/>
        <end position="109"/>
    </location>
</feature>
<dbReference type="GO" id="GO:0005886">
    <property type="term" value="C:plasma membrane"/>
    <property type="evidence" value="ECO:0007669"/>
    <property type="project" value="UniProtKB-SubCell"/>
</dbReference>
<evidence type="ECO:0000256" key="3">
    <source>
        <dbReference type="ARBA" id="ARBA00022475"/>
    </source>
</evidence>
<comment type="subcellular location">
    <subcellularLocation>
        <location evidence="1 7">Cell membrane</location>
        <topology evidence="1 7">Multi-pass membrane protein</topology>
    </subcellularLocation>
</comment>
<protein>
    <submittedName>
        <fullName evidence="9">Permease component of ABC-type sugar transporter</fullName>
    </submittedName>
</protein>
<feature type="domain" description="ABC transmembrane type-1" evidence="8">
    <location>
        <begin position="84"/>
        <end position="298"/>
    </location>
</feature>
<dbReference type="PROSITE" id="PS50928">
    <property type="entry name" value="ABC_TM1"/>
    <property type="match status" value="1"/>
</dbReference>
<evidence type="ECO:0000256" key="4">
    <source>
        <dbReference type="ARBA" id="ARBA00022692"/>
    </source>
</evidence>
<feature type="transmembrane region" description="Helical" evidence="7">
    <location>
        <begin position="217"/>
        <end position="239"/>
    </location>
</feature>
<evidence type="ECO:0000313" key="9">
    <source>
        <dbReference type="EMBL" id="EIM30038.1"/>
    </source>
</evidence>
<dbReference type="HOGENOM" id="CLU_016047_0_0_5"/>
<keyword evidence="10" id="KW-1185">Reference proteome</keyword>
<dbReference type="RefSeq" id="WP_009490235.1">
    <property type="nucleotide sequence ID" value="NZ_CP141050.1"/>
</dbReference>
<reference evidence="9 10" key="1">
    <citation type="submission" date="2012-02" db="EMBL/GenBank/DDBJ databases">
        <title>Improved High-Quality Draft sequence of Microvirga sp. WSM3557.</title>
        <authorList>
            <consortium name="US DOE Joint Genome Institute"/>
            <person name="Lucas S."/>
            <person name="Han J."/>
            <person name="Lapidus A."/>
            <person name="Cheng J.-F."/>
            <person name="Goodwin L."/>
            <person name="Pitluck S."/>
            <person name="Peters L."/>
            <person name="Zhang X."/>
            <person name="Detter J.C."/>
            <person name="Han C."/>
            <person name="Tapia R."/>
            <person name="Land M."/>
            <person name="Hauser L."/>
            <person name="Kyrpides N."/>
            <person name="Ivanova N."/>
            <person name="Pagani I."/>
            <person name="Brau L."/>
            <person name="Yates R."/>
            <person name="O'Hara G."/>
            <person name="Rui T."/>
            <person name="Howieson J."/>
            <person name="Reeve W."/>
            <person name="Woyke T."/>
        </authorList>
    </citation>
    <scope>NUCLEOTIDE SEQUENCE [LARGE SCALE GENOMIC DNA]</scope>
    <source>
        <strain evidence="9 10">WSM3557</strain>
    </source>
</reference>
<proteinExistence type="inferred from homology"/>
<sequence>MTSIPVDLKAGSLTMRRTLPQSLVAWLFLAPAAVIFAVVLIYPMTYSAWLSLFQWDGVSPNKVWVGVENYVELFTANRVFWIALKNNVFWSLLSLVIPTGIGLGLALLLNMAFRGSSFFRSVFYFPAILSMSIVGLIWSWMYHPTLGLINQSLAAIGLTGLENNWLSDPSIALYSVFVAATWHNAGLPMLLFLAGLQTIPKEVMEASRIDGATRLQGFWFVTFPMLRETTMVVVAITAINSLKVYDIIYVMTYGGPANRTQVLGTWMYFLTYNHNEVGLGTAIAVILFGLTLFFAIPYTRHMVRN</sequence>
<dbReference type="Gene3D" id="1.10.3720.10">
    <property type="entry name" value="MetI-like"/>
    <property type="match status" value="1"/>
</dbReference>
<keyword evidence="3" id="KW-1003">Cell membrane</keyword>
<dbReference type="PATRIC" id="fig|864069.3.peg.1506"/>
<evidence type="ECO:0000256" key="1">
    <source>
        <dbReference type="ARBA" id="ARBA00004651"/>
    </source>
</evidence>
<dbReference type="Proteomes" id="UP000003947">
    <property type="component" value="Unassembled WGS sequence"/>
</dbReference>
<dbReference type="PANTHER" id="PTHR30193:SF37">
    <property type="entry name" value="INNER MEMBRANE ABC TRANSPORTER PERMEASE PROTEIN YCJO"/>
    <property type="match status" value="1"/>
</dbReference>
<evidence type="ECO:0000313" key="10">
    <source>
        <dbReference type="Proteomes" id="UP000003947"/>
    </source>
</evidence>
<feature type="transmembrane region" description="Helical" evidence="7">
    <location>
        <begin position="277"/>
        <end position="296"/>
    </location>
</feature>
<feature type="transmembrane region" description="Helical" evidence="7">
    <location>
        <begin position="171"/>
        <end position="196"/>
    </location>
</feature>
<dbReference type="GO" id="GO:0055085">
    <property type="term" value="P:transmembrane transport"/>
    <property type="evidence" value="ECO:0007669"/>
    <property type="project" value="InterPro"/>
</dbReference>
<dbReference type="InterPro" id="IPR035906">
    <property type="entry name" value="MetI-like_sf"/>
</dbReference>
<keyword evidence="5 7" id="KW-1133">Transmembrane helix</keyword>
<keyword evidence="6 7" id="KW-0472">Membrane</keyword>
<keyword evidence="9" id="KW-0762">Sugar transport</keyword>
<evidence type="ECO:0000256" key="5">
    <source>
        <dbReference type="ARBA" id="ARBA00022989"/>
    </source>
</evidence>
<dbReference type="CDD" id="cd06261">
    <property type="entry name" value="TM_PBP2"/>
    <property type="match status" value="1"/>
</dbReference>
<evidence type="ECO:0000256" key="2">
    <source>
        <dbReference type="ARBA" id="ARBA00022448"/>
    </source>
</evidence>